<dbReference type="Pfam" id="PF00085">
    <property type="entry name" value="Thioredoxin"/>
    <property type="match status" value="1"/>
</dbReference>
<evidence type="ECO:0000313" key="3">
    <source>
        <dbReference type="Proteomes" id="UP001304125"/>
    </source>
</evidence>
<feature type="domain" description="Thioredoxin" evidence="1">
    <location>
        <begin position="52"/>
        <end position="132"/>
    </location>
</feature>
<dbReference type="Gene3D" id="3.40.30.10">
    <property type="entry name" value="Glutaredoxin"/>
    <property type="match status" value="1"/>
</dbReference>
<dbReference type="EMBL" id="CP134879">
    <property type="protein sequence ID" value="WNM24281.1"/>
    <property type="molecule type" value="Genomic_DNA"/>
</dbReference>
<evidence type="ECO:0000313" key="2">
    <source>
        <dbReference type="EMBL" id="WNM24281.1"/>
    </source>
</evidence>
<sequence length="144" mass="15677">MLIRIVIVVALLAVASLAYWWWSRRQGRVTRVEIPGALTPAILGAPRGYRATFVQFSTPVCAKCPPTRTLLQRVAAEYEGVSHVEIDASERLDLARELDIMRTPTTLVLDTNGVVVARMSGAPTEAQAREAIETTPAGGTEYAI</sequence>
<evidence type="ECO:0000259" key="1">
    <source>
        <dbReference type="Pfam" id="PF00085"/>
    </source>
</evidence>
<accession>A0AA96F922</accession>
<reference evidence="2 3" key="1">
    <citation type="submission" date="2023-09" db="EMBL/GenBank/DDBJ databases">
        <title>Demequina sp. a novel bacteria isolated from Capsicum annuum.</title>
        <authorList>
            <person name="Humaira Z."/>
            <person name="Lee J."/>
            <person name="Cho D."/>
        </authorList>
    </citation>
    <scope>NUCLEOTIDE SEQUENCE [LARGE SCALE GENOMIC DNA]</scope>
    <source>
        <strain evidence="2 3">OYTSA14</strain>
    </source>
</reference>
<dbReference type="AlphaFoldDB" id="A0AA96F922"/>
<organism evidence="2 3">
    <name type="scientific">Demequina capsici</name>
    <dbReference type="NCBI Taxonomy" id="3075620"/>
    <lineage>
        <taxon>Bacteria</taxon>
        <taxon>Bacillati</taxon>
        <taxon>Actinomycetota</taxon>
        <taxon>Actinomycetes</taxon>
        <taxon>Micrococcales</taxon>
        <taxon>Demequinaceae</taxon>
        <taxon>Demequina</taxon>
    </lineage>
</organism>
<dbReference type="Proteomes" id="UP001304125">
    <property type="component" value="Chromosome"/>
</dbReference>
<dbReference type="CDD" id="cd02947">
    <property type="entry name" value="TRX_family"/>
    <property type="match status" value="1"/>
</dbReference>
<protein>
    <submittedName>
        <fullName evidence="2">Thioredoxin family protein</fullName>
    </submittedName>
</protein>
<gene>
    <name evidence="2" type="ORF">RN606_13100</name>
</gene>
<dbReference type="SUPFAM" id="SSF52833">
    <property type="entry name" value="Thioredoxin-like"/>
    <property type="match status" value="1"/>
</dbReference>
<dbReference type="InterPro" id="IPR013766">
    <property type="entry name" value="Thioredoxin_domain"/>
</dbReference>
<dbReference type="RefSeq" id="WP_313497851.1">
    <property type="nucleotide sequence ID" value="NZ_CP134879.1"/>
</dbReference>
<name>A0AA96F922_9MICO</name>
<proteinExistence type="predicted"/>
<keyword evidence="3" id="KW-1185">Reference proteome</keyword>
<dbReference type="InterPro" id="IPR036249">
    <property type="entry name" value="Thioredoxin-like_sf"/>
</dbReference>